<dbReference type="InterPro" id="IPR050273">
    <property type="entry name" value="GppA/Ppx_hydrolase"/>
</dbReference>
<accession>A0ABX7VZG0</accession>
<evidence type="ECO:0000313" key="2">
    <source>
        <dbReference type="EMBL" id="QTP53664.1"/>
    </source>
</evidence>
<dbReference type="PANTHER" id="PTHR30005">
    <property type="entry name" value="EXOPOLYPHOSPHATASE"/>
    <property type="match status" value="1"/>
</dbReference>
<dbReference type="Proteomes" id="UP000671868">
    <property type="component" value="Chromosome"/>
</dbReference>
<organism evidence="2 3">
    <name type="scientific">Billgrantia sulfidoxydans</name>
    <dbReference type="NCBI Taxonomy" id="2733484"/>
    <lineage>
        <taxon>Bacteria</taxon>
        <taxon>Pseudomonadati</taxon>
        <taxon>Pseudomonadota</taxon>
        <taxon>Gammaproteobacteria</taxon>
        <taxon>Oceanospirillales</taxon>
        <taxon>Halomonadaceae</taxon>
        <taxon>Billgrantia</taxon>
    </lineage>
</organism>
<dbReference type="Gene3D" id="3.30.420.40">
    <property type="match status" value="1"/>
</dbReference>
<feature type="domain" description="Ppx/GppA phosphatase N-terminal" evidence="1">
    <location>
        <begin position="37"/>
        <end position="317"/>
    </location>
</feature>
<proteinExistence type="predicted"/>
<dbReference type="Pfam" id="PF02541">
    <property type="entry name" value="Ppx-GppA"/>
    <property type="match status" value="1"/>
</dbReference>
<dbReference type="Gene3D" id="3.30.420.150">
    <property type="entry name" value="Exopolyphosphatase. Domain 2"/>
    <property type="match status" value="1"/>
</dbReference>
<dbReference type="InterPro" id="IPR003695">
    <property type="entry name" value="Ppx_GppA_N"/>
</dbReference>
<reference evidence="2 3" key="1">
    <citation type="journal article" date="2021" name="Front. Microbiol.">
        <title>Aerobic Denitrification and Heterotrophic Sulfur Oxidation in the Genus Halomonas Revealed by Six Novel Species Characterizations and Genome-Based Analysis.</title>
        <authorList>
            <person name="Wang L."/>
            <person name="Shao Z."/>
        </authorList>
    </citation>
    <scope>NUCLEOTIDE SEQUENCE [LARGE SCALE GENOMIC DNA]</scope>
    <source>
        <strain evidence="2 3">MCCC 1A11059</strain>
    </source>
</reference>
<evidence type="ECO:0000313" key="3">
    <source>
        <dbReference type="Proteomes" id="UP000671868"/>
    </source>
</evidence>
<dbReference type="CDD" id="cd24053">
    <property type="entry name" value="ASKHA_NBD_EcPPX-GppA-like"/>
    <property type="match status" value="1"/>
</dbReference>
<sequence length="324" mass="34597">MNSPTERPNLVSDAVDMPQAVRLAAIDLGSNSFHLLVAQYQDDRLQVVARLGEKVQLAAGLDATNCLDDASMERAMACLARFAPLLDGVGAECLRVVGTSALRTARNRRVFIARAEALLGCRVEVIPGHEEARLIYLGAAHALAENGRRLVVDIGGGSTEFIVGERLKPLMLESLDIGCVTHTRRHFADGQLSAARMEQAEADVLARLAPLKASYSELGWDEALGSSGTIKAAASVLAADGGTPGEITRTGLAELRRRLVQCGHLDRVALEGLKPDRARIFPAGVAILGAIFEAFGLTTMRYADGALREGVLHDMLARGLSARR</sequence>
<dbReference type="EMBL" id="CP053381">
    <property type="protein sequence ID" value="QTP53664.1"/>
    <property type="molecule type" value="Genomic_DNA"/>
</dbReference>
<name>A0ABX7VZG0_9GAMM</name>
<keyword evidence="3" id="KW-1185">Reference proteome</keyword>
<gene>
    <name evidence="2" type="ORF">HNO51_02590</name>
</gene>
<dbReference type="InterPro" id="IPR043129">
    <property type="entry name" value="ATPase_NBD"/>
</dbReference>
<dbReference type="RefSeq" id="WP_197449502.1">
    <property type="nucleotide sequence ID" value="NZ_CP053381.1"/>
</dbReference>
<dbReference type="SUPFAM" id="SSF53067">
    <property type="entry name" value="Actin-like ATPase domain"/>
    <property type="match status" value="2"/>
</dbReference>
<evidence type="ECO:0000259" key="1">
    <source>
        <dbReference type="Pfam" id="PF02541"/>
    </source>
</evidence>
<protein>
    <submittedName>
        <fullName evidence="2">Ppx/GppA family phosphatase</fullName>
    </submittedName>
</protein>
<dbReference type="PANTHER" id="PTHR30005:SF0">
    <property type="entry name" value="RETROGRADE REGULATION PROTEIN 2"/>
    <property type="match status" value="1"/>
</dbReference>